<feature type="domain" description="RNA polymerase sigma factor 70 region 4 type 2" evidence="6">
    <location>
        <begin position="118"/>
        <end position="168"/>
    </location>
</feature>
<evidence type="ECO:0000256" key="4">
    <source>
        <dbReference type="ARBA" id="ARBA00023163"/>
    </source>
</evidence>
<dbReference type="GO" id="GO:0006352">
    <property type="term" value="P:DNA-templated transcription initiation"/>
    <property type="evidence" value="ECO:0007669"/>
    <property type="project" value="InterPro"/>
</dbReference>
<keyword evidence="4" id="KW-0804">Transcription</keyword>
<dbReference type="OrthoDB" id="9780326at2"/>
<comment type="similarity">
    <text evidence="1">Belongs to the sigma-70 factor family. ECF subfamily.</text>
</comment>
<dbReference type="Pfam" id="PF04542">
    <property type="entry name" value="Sigma70_r2"/>
    <property type="match status" value="1"/>
</dbReference>
<keyword evidence="8" id="KW-1185">Reference proteome</keyword>
<dbReference type="NCBIfam" id="TIGR02937">
    <property type="entry name" value="sigma70-ECF"/>
    <property type="match status" value="1"/>
</dbReference>
<evidence type="ECO:0000256" key="3">
    <source>
        <dbReference type="ARBA" id="ARBA00023082"/>
    </source>
</evidence>
<name>A0A5R8KBF0_9BACT</name>
<organism evidence="7 8">
    <name type="scientific">Phragmitibacter flavus</name>
    <dbReference type="NCBI Taxonomy" id="2576071"/>
    <lineage>
        <taxon>Bacteria</taxon>
        <taxon>Pseudomonadati</taxon>
        <taxon>Verrucomicrobiota</taxon>
        <taxon>Verrucomicrobiia</taxon>
        <taxon>Verrucomicrobiales</taxon>
        <taxon>Verrucomicrobiaceae</taxon>
        <taxon>Phragmitibacter</taxon>
    </lineage>
</organism>
<dbReference type="InterPro" id="IPR014284">
    <property type="entry name" value="RNA_pol_sigma-70_dom"/>
</dbReference>
<dbReference type="PANTHER" id="PTHR43133:SF51">
    <property type="entry name" value="RNA POLYMERASE SIGMA FACTOR"/>
    <property type="match status" value="1"/>
</dbReference>
<dbReference type="GO" id="GO:0003677">
    <property type="term" value="F:DNA binding"/>
    <property type="evidence" value="ECO:0007669"/>
    <property type="project" value="InterPro"/>
</dbReference>
<comment type="caution">
    <text evidence="7">The sequence shown here is derived from an EMBL/GenBank/DDBJ whole genome shotgun (WGS) entry which is preliminary data.</text>
</comment>
<dbReference type="InterPro" id="IPR007627">
    <property type="entry name" value="RNA_pol_sigma70_r2"/>
</dbReference>
<evidence type="ECO:0000313" key="8">
    <source>
        <dbReference type="Proteomes" id="UP000306196"/>
    </source>
</evidence>
<dbReference type="Pfam" id="PF08281">
    <property type="entry name" value="Sigma70_r4_2"/>
    <property type="match status" value="1"/>
</dbReference>
<dbReference type="RefSeq" id="WP_138087454.1">
    <property type="nucleotide sequence ID" value="NZ_VAUV01000012.1"/>
</dbReference>
<dbReference type="PANTHER" id="PTHR43133">
    <property type="entry name" value="RNA POLYMERASE ECF-TYPE SIGMA FACTO"/>
    <property type="match status" value="1"/>
</dbReference>
<proteinExistence type="inferred from homology"/>
<evidence type="ECO:0000313" key="7">
    <source>
        <dbReference type="EMBL" id="TLD69626.1"/>
    </source>
</evidence>
<dbReference type="SUPFAM" id="SSF88659">
    <property type="entry name" value="Sigma3 and sigma4 domains of RNA polymerase sigma factors"/>
    <property type="match status" value="1"/>
</dbReference>
<dbReference type="InterPro" id="IPR036388">
    <property type="entry name" value="WH-like_DNA-bd_sf"/>
</dbReference>
<sequence>MPTEPAMREREPDPHQQFLLATLERYERPVIRYALSVVHDLDQARDIAQDVFIKLSRNLTTLDRTRIAPWLFTVCKNRALDHLRKHQRLVPMETATIDQQTSSSPGPSEAIEEQELSQQLTRWMSELPEKQREAVRLKFESGLSYKEISEVLHTSIGNVGTLIHLGVTNLRERWLTLNA</sequence>
<gene>
    <name evidence="7" type="ORF">FEM03_16850</name>
</gene>
<evidence type="ECO:0000256" key="2">
    <source>
        <dbReference type="ARBA" id="ARBA00023015"/>
    </source>
</evidence>
<dbReference type="InterPro" id="IPR039425">
    <property type="entry name" value="RNA_pol_sigma-70-like"/>
</dbReference>
<dbReference type="AlphaFoldDB" id="A0A5R8KBF0"/>
<dbReference type="CDD" id="cd06171">
    <property type="entry name" value="Sigma70_r4"/>
    <property type="match status" value="1"/>
</dbReference>
<keyword evidence="2" id="KW-0805">Transcription regulation</keyword>
<dbReference type="Gene3D" id="1.10.10.10">
    <property type="entry name" value="Winged helix-like DNA-binding domain superfamily/Winged helix DNA-binding domain"/>
    <property type="match status" value="1"/>
</dbReference>
<dbReference type="InterPro" id="IPR013325">
    <property type="entry name" value="RNA_pol_sigma_r2"/>
</dbReference>
<keyword evidence="3" id="KW-0731">Sigma factor</keyword>
<dbReference type="EMBL" id="VAUV01000012">
    <property type="protein sequence ID" value="TLD69626.1"/>
    <property type="molecule type" value="Genomic_DNA"/>
</dbReference>
<evidence type="ECO:0000259" key="6">
    <source>
        <dbReference type="Pfam" id="PF08281"/>
    </source>
</evidence>
<reference evidence="7 8" key="1">
    <citation type="submission" date="2019-05" db="EMBL/GenBank/DDBJ databases">
        <title>Verrucobacter flavum gen. nov., sp. nov. a new member of the family Verrucomicrobiaceae.</title>
        <authorList>
            <person name="Szuroczki S."/>
            <person name="Abbaszade G."/>
            <person name="Szabo A."/>
            <person name="Felfoldi T."/>
            <person name="Schumann P."/>
            <person name="Boka K."/>
            <person name="Keki Z."/>
            <person name="Toumi M."/>
            <person name="Toth E."/>
        </authorList>
    </citation>
    <scope>NUCLEOTIDE SEQUENCE [LARGE SCALE GENOMIC DNA]</scope>
    <source>
        <strain evidence="7 8">MG-N-17</strain>
    </source>
</reference>
<dbReference type="InterPro" id="IPR013324">
    <property type="entry name" value="RNA_pol_sigma_r3/r4-like"/>
</dbReference>
<feature type="domain" description="RNA polymerase sigma-70 region 2" evidence="5">
    <location>
        <begin position="24"/>
        <end position="88"/>
    </location>
</feature>
<evidence type="ECO:0000259" key="5">
    <source>
        <dbReference type="Pfam" id="PF04542"/>
    </source>
</evidence>
<dbReference type="Proteomes" id="UP000306196">
    <property type="component" value="Unassembled WGS sequence"/>
</dbReference>
<dbReference type="SUPFAM" id="SSF88946">
    <property type="entry name" value="Sigma2 domain of RNA polymerase sigma factors"/>
    <property type="match status" value="1"/>
</dbReference>
<dbReference type="InterPro" id="IPR013249">
    <property type="entry name" value="RNA_pol_sigma70_r4_t2"/>
</dbReference>
<dbReference type="GO" id="GO:0016987">
    <property type="term" value="F:sigma factor activity"/>
    <property type="evidence" value="ECO:0007669"/>
    <property type="project" value="UniProtKB-KW"/>
</dbReference>
<evidence type="ECO:0000256" key="1">
    <source>
        <dbReference type="ARBA" id="ARBA00010641"/>
    </source>
</evidence>
<accession>A0A5R8KBF0</accession>
<protein>
    <submittedName>
        <fullName evidence="7">Sigma-70 family RNA polymerase sigma factor</fullName>
    </submittedName>
</protein>
<dbReference type="Gene3D" id="1.10.1740.10">
    <property type="match status" value="1"/>
</dbReference>